<name>A0A1Y2BHG1_9TREE</name>
<accession>A0A1Y2BHG1</accession>
<dbReference type="PANTHER" id="PTHR41800:SF1">
    <property type="entry name" value="EXPRESSED PROTEIN"/>
    <property type="match status" value="1"/>
</dbReference>
<dbReference type="OrthoDB" id="2559326at2759"/>
<proteinExistence type="predicted"/>
<sequence>MSRISTVAYGWGALCVASGVAYYYAKKSMDQKRRDTPLRASRMSGSKSLSDRTSQSDKTPGDSPYKTSSPGVRADPSMQSDATGVSGITGASAVKEQ</sequence>
<keyword evidence="2" id="KW-1133">Transmembrane helix</keyword>
<dbReference type="AlphaFoldDB" id="A0A1Y2BHG1"/>
<feature type="transmembrane region" description="Helical" evidence="2">
    <location>
        <begin position="6"/>
        <end position="25"/>
    </location>
</feature>
<reference evidence="3 4" key="1">
    <citation type="submission" date="2016-07" db="EMBL/GenBank/DDBJ databases">
        <title>Pervasive Adenine N6-methylation of Active Genes in Fungi.</title>
        <authorList>
            <consortium name="DOE Joint Genome Institute"/>
            <person name="Mondo S.J."/>
            <person name="Dannebaum R.O."/>
            <person name="Kuo R.C."/>
            <person name="Labutti K."/>
            <person name="Haridas S."/>
            <person name="Kuo A."/>
            <person name="Salamov A."/>
            <person name="Ahrendt S.R."/>
            <person name="Lipzen A."/>
            <person name="Sullivan W."/>
            <person name="Andreopoulos W.B."/>
            <person name="Clum A."/>
            <person name="Lindquist E."/>
            <person name="Daum C."/>
            <person name="Ramamoorthy G.K."/>
            <person name="Gryganskyi A."/>
            <person name="Culley D."/>
            <person name="Magnuson J.K."/>
            <person name="James T.Y."/>
            <person name="O'Malley M.A."/>
            <person name="Stajich J.E."/>
            <person name="Spatafora J.W."/>
            <person name="Visel A."/>
            <person name="Grigoriev I.V."/>
        </authorList>
    </citation>
    <scope>NUCLEOTIDE SEQUENCE [LARGE SCALE GENOMIC DNA]</scope>
    <source>
        <strain evidence="3 4">68-887.2</strain>
    </source>
</reference>
<dbReference type="InParanoid" id="A0A1Y2BHG1"/>
<dbReference type="EMBL" id="MCFC01000004">
    <property type="protein sequence ID" value="ORY34030.1"/>
    <property type="molecule type" value="Genomic_DNA"/>
</dbReference>
<protein>
    <submittedName>
        <fullName evidence="3">Uncharacterized protein</fullName>
    </submittedName>
</protein>
<keyword evidence="4" id="KW-1185">Reference proteome</keyword>
<evidence type="ECO:0000256" key="2">
    <source>
        <dbReference type="SAM" id="Phobius"/>
    </source>
</evidence>
<dbReference type="Proteomes" id="UP000193986">
    <property type="component" value="Unassembled WGS sequence"/>
</dbReference>
<dbReference type="InterPro" id="IPR031833">
    <property type="entry name" value="DUF4748"/>
</dbReference>
<feature type="compositionally biased region" description="Polar residues" evidence="1">
    <location>
        <begin position="43"/>
        <end position="58"/>
    </location>
</feature>
<evidence type="ECO:0000313" key="3">
    <source>
        <dbReference type="EMBL" id="ORY34030.1"/>
    </source>
</evidence>
<comment type="caution">
    <text evidence="3">The sequence shown here is derived from an EMBL/GenBank/DDBJ whole genome shotgun (WGS) entry which is preliminary data.</text>
</comment>
<feature type="compositionally biased region" description="Basic and acidic residues" evidence="1">
    <location>
        <begin position="28"/>
        <end position="37"/>
    </location>
</feature>
<evidence type="ECO:0000313" key="4">
    <source>
        <dbReference type="Proteomes" id="UP000193986"/>
    </source>
</evidence>
<keyword evidence="2" id="KW-0812">Transmembrane</keyword>
<feature type="region of interest" description="Disordered" evidence="1">
    <location>
        <begin position="28"/>
        <end position="97"/>
    </location>
</feature>
<gene>
    <name evidence="3" type="ORF">BCR39DRAFT_518180</name>
</gene>
<keyword evidence="2" id="KW-0472">Membrane</keyword>
<dbReference type="Pfam" id="PF15932">
    <property type="entry name" value="DUF4748"/>
    <property type="match status" value="1"/>
</dbReference>
<dbReference type="PANTHER" id="PTHR41800">
    <property type="entry name" value="EXPRESSED PROTEIN"/>
    <property type="match status" value="1"/>
</dbReference>
<evidence type="ECO:0000256" key="1">
    <source>
        <dbReference type="SAM" id="MobiDB-lite"/>
    </source>
</evidence>
<organism evidence="3 4">
    <name type="scientific">Naematelia encephala</name>
    <dbReference type="NCBI Taxonomy" id="71784"/>
    <lineage>
        <taxon>Eukaryota</taxon>
        <taxon>Fungi</taxon>
        <taxon>Dikarya</taxon>
        <taxon>Basidiomycota</taxon>
        <taxon>Agaricomycotina</taxon>
        <taxon>Tremellomycetes</taxon>
        <taxon>Tremellales</taxon>
        <taxon>Naemateliaceae</taxon>
        <taxon>Naematelia</taxon>
    </lineage>
</organism>